<feature type="transmembrane region" description="Helical" evidence="7">
    <location>
        <begin position="297"/>
        <end position="317"/>
    </location>
</feature>
<name>A0AAV5FDF3_ELECO</name>
<comment type="caution">
    <text evidence="8">The sequence shown here is derived from an EMBL/GenBank/DDBJ whole genome shotgun (WGS) entry which is preliminary data.</text>
</comment>
<evidence type="ECO:0008006" key="10">
    <source>
        <dbReference type="Google" id="ProtNLM"/>
    </source>
</evidence>
<feature type="transmembrane region" description="Helical" evidence="7">
    <location>
        <begin position="56"/>
        <end position="74"/>
    </location>
</feature>
<feature type="transmembrane region" description="Helical" evidence="7">
    <location>
        <begin position="703"/>
        <end position="723"/>
    </location>
</feature>
<feature type="transmembrane region" description="Helical" evidence="7">
    <location>
        <begin position="1341"/>
        <end position="1360"/>
    </location>
</feature>
<dbReference type="Proteomes" id="UP001054889">
    <property type="component" value="Unassembled WGS sequence"/>
</dbReference>
<evidence type="ECO:0000256" key="1">
    <source>
        <dbReference type="ARBA" id="ARBA00004141"/>
    </source>
</evidence>
<evidence type="ECO:0000256" key="5">
    <source>
        <dbReference type="ARBA" id="ARBA00022989"/>
    </source>
</evidence>
<feature type="transmembrane region" description="Helical" evidence="7">
    <location>
        <begin position="266"/>
        <end position="285"/>
    </location>
</feature>
<accession>A0AAV5FDF3</accession>
<dbReference type="PANTHER" id="PTHR10332:SF59">
    <property type="entry name" value="OS07G0557200 PROTEIN"/>
    <property type="match status" value="1"/>
</dbReference>
<feature type="transmembrane region" description="Helical" evidence="7">
    <location>
        <begin position="1372"/>
        <end position="1393"/>
    </location>
</feature>
<comment type="similarity">
    <text evidence="2">Belongs to the SLC29A/ENT transporter (TC 2.A.57) family.</text>
</comment>
<feature type="transmembrane region" description="Helical" evidence="7">
    <location>
        <begin position="110"/>
        <end position="128"/>
    </location>
</feature>
<evidence type="ECO:0000256" key="6">
    <source>
        <dbReference type="ARBA" id="ARBA00023136"/>
    </source>
</evidence>
<dbReference type="Pfam" id="PF01733">
    <property type="entry name" value="Nucleoside_tran"/>
    <property type="match status" value="3"/>
</dbReference>
<gene>
    <name evidence="8" type="primary">gb21230</name>
    <name evidence="8" type="ORF">PR202_gb21230</name>
</gene>
<organism evidence="8 9">
    <name type="scientific">Eleusine coracana subsp. coracana</name>
    <dbReference type="NCBI Taxonomy" id="191504"/>
    <lineage>
        <taxon>Eukaryota</taxon>
        <taxon>Viridiplantae</taxon>
        <taxon>Streptophyta</taxon>
        <taxon>Embryophyta</taxon>
        <taxon>Tracheophyta</taxon>
        <taxon>Spermatophyta</taxon>
        <taxon>Magnoliopsida</taxon>
        <taxon>Liliopsida</taxon>
        <taxon>Poales</taxon>
        <taxon>Poaceae</taxon>
        <taxon>PACMAD clade</taxon>
        <taxon>Chloridoideae</taxon>
        <taxon>Cynodonteae</taxon>
        <taxon>Eleusininae</taxon>
        <taxon>Eleusine</taxon>
    </lineage>
</organism>
<sequence>MPDSEKDPGLSATQGKHLGIFICWLLGSGCLFGFYSMLTMEDYFAYIFPDYHPTRVITLVYLPFVLGTTAIFMYHEAKINTRARNLVGYTLFFLCLLALIILDVSTSGRGGAATFAGVCTIAAVFGIAEGHAEGAMAGDLSLMCPEFIQSFWAGQAASGVITSALRLVTKKTFENSRNGLRNGAMMFASIACIFELLCIVVYVFVFPKLPIVKFYHSKAASEGSMTVNADLAAGGIESNSNTLAEEGPVSPDRLSSKQILLQNLDYTLDMSLIYTLSLSIFPGFLAEDTGSHSLGSWYALVLIASYSVWDLIGRYLPLINCIKLTSRKGLLVATCLRFLFVPGFYYTVKYGDQGWVIMLTAFLGLSNGYLTVCVLTEAPKGYKGPEQNALGNLLVLSLLVGITFGDLLDWLWLVAISAVCFLDLWGHQHEPELSTEDDDEEVGKAQGKYLGIFICWLLGNGCLFGFNGMVTIEDYYVFLFPNYHPTRIITLTYQPFVLATTAIFTYHEAEVNTRVRNLAGYILFLMSSFGVIILDILSSGSGGIVPFIGVCIIAAAFGIADGHVQGGMTGDLSLMCPEFIQSLFAGLAASVLFSSISCFFELLCVLLYAFVFPKLPIVKFYRSKAASEGSLTVTADLAAGGIKSDPDPWVEEGPAHAERLSNKQLLQQNMDYAIDMFLIYVLTLSIFPGFLAEDTGSHSLGSWYALVLIASFNVFDLIGRYLPLIQHIKITSRKGLLIAVISRFLLIPAFYYTAKYGDQGWMIMLTSFLGLSNGHLTVCVLTEAPNGYKGPEQNALGNLLVLLLLAGIFCGAVSDWLWLIGKGWPFNGAVHFINDRESREKNKKPPRDDLLYLDVVDHGHGENIGLFSSAGFWGMDVSLGSIACLLIIEHYYIYLFPKYHPTRIIALTYQPFALTMTAIFTITKQRLTNTRLCNLVGYLLFFLSSFVAMILDVATSGRGGVAPFVSMCIIATVFGIADGHVQAVESSPAARAWPSSRAPGSSGSLAGERTAALPLWPALLPSAAQPAEGMGGGDAEGEVQSLKKILHVSEHLSTKQLLLQNIDYALDVFLIYTLTLSIFPENNISVRLVLCKALVKLTIMSTEVAGAGAPQVKGKFIGILLCWILGNGSLFAWNSMLTIEDYYAVLFPNYHSSRVLTLAYQPFAFGITLVMTYYEAKMNTRRRNLAGFSLFFIGSFALIIVRADANCQGALVGDLSLMCPEFIQSFLAGLAASGILTSALRLITKAAFENRKDGLRIGAILFFSITCLFELACLLLYLFVFPKLPIVKYYRSKAAAEGSKTVASDLAAAGLSIDQEVQVEEDPQKQKRLSTKELLMENIDYAINLYLIYVLTLSIFPGFLSEDTGSHSLGSWYALVLIAMYNAWDLIGRYVPLIECVKMTSRKCLTAAVLSRFLLVPAFYFTAKYGDQGYMILLTSFLGLSNGYLTVCVLMEAPKGYKGPEQNALGNVLVVCLLGGIFSGVVLDWLWLIGKGW</sequence>
<keyword evidence="6 7" id="KW-0472">Membrane</keyword>
<feature type="transmembrane region" description="Helical" evidence="7">
    <location>
        <begin position="1430"/>
        <end position="1453"/>
    </location>
</feature>
<feature type="transmembrane region" description="Helical" evidence="7">
    <location>
        <begin position="1116"/>
        <end position="1135"/>
    </location>
</feature>
<feature type="transmembrane region" description="Helical" evidence="7">
    <location>
        <begin position="140"/>
        <end position="165"/>
    </location>
</feature>
<keyword evidence="4 7" id="KW-0812">Transmembrane</keyword>
<feature type="transmembrane region" description="Helical" evidence="7">
    <location>
        <begin position="543"/>
        <end position="560"/>
    </location>
</feature>
<dbReference type="EMBL" id="BQKI01000084">
    <property type="protein sequence ID" value="GJN32708.1"/>
    <property type="molecule type" value="Genomic_DNA"/>
</dbReference>
<keyword evidence="9" id="KW-1185">Reference proteome</keyword>
<proteinExistence type="inferred from homology"/>
<feature type="transmembrane region" description="Helical" evidence="7">
    <location>
        <begin position="672"/>
        <end position="691"/>
    </location>
</feature>
<evidence type="ECO:0000313" key="8">
    <source>
        <dbReference type="EMBL" id="GJN32708.1"/>
    </source>
</evidence>
<feature type="transmembrane region" description="Helical" evidence="7">
    <location>
        <begin position="329"/>
        <end position="348"/>
    </location>
</feature>
<reference evidence="8" key="1">
    <citation type="journal article" date="2018" name="DNA Res.">
        <title>Multiple hybrid de novo genome assembly of finger millet, an orphan allotetraploid crop.</title>
        <authorList>
            <person name="Hatakeyama M."/>
            <person name="Aluri S."/>
            <person name="Balachadran M.T."/>
            <person name="Sivarajan S.R."/>
            <person name="Patrignani A."/>
            <person name="Gruter S."/>
            <person name="Poveda L."/>
            <person name="Shimizu-Inatsugi R."/>
            <person name="Baeten J."/>
            <person name="Francoijs K.J."/>
            <person name="Nataraja K.N."/>
            <person name="Reddy Y.A.N."/>
            <person name="Phadnis S."/>
            <person name="Ravikumar R.L."/>
            <person name="Schlapbach R."/>
            <person name="Sreeman S.M."/>
            <person name="Shimizu K.K."/>
        </authorList>
    </citation>
    <scope>NUCLEOTIDE SEQUENCE</scope>
</reference>
<keyword evidence="3" id="KW-0813">Transport</keyword>
<feature type="transmembrane region" description="Helical" evidence="7">
    <location>
        <begin position="86"/>
        <end position="104"/>
    </location>
</feature>
<feature type="transmembrane region" description="Helical" evidence="7">
    <location>
        <begin position="447"/>
        <end position="466"/>
    </location>
</feature>
<dbReference type="PANTHER" id="PTHR10332">
    <property type="entry name" value="EQUILIBRATIVE NUCLEOSIDE TRANSPORTER"/>
    <property type="match status" value="1"/>
</dbReference>
<feature type="transmembrane region" description="Helical" evidence="7">
    <location>
        <begin position="599"/>
        <end position="617"/>
    </location>
</feature>
<feature type="transmembrane region" description="Helical" evidence="7">
    <location>
        <begin position="872"/>
        <end position="892"/>
    </location>
</feature>
<reference evidence="8" key="2">
    <citation type="submission" date="2021-12" db="EMBL/GenBank/DDBJ databases">
        <title>Resequencing data analysis of finger millet.</title>
        <authorList>
            <person name="Hatakeyama M."/>
            <person name="Aluri S."/>
            <person name="Balachadran M.T."/>
            <person name="Sivarajan S.R."/>
            <person name="Poveda L."/>
            <person name="Shimizu-Inatsugi R."/>
            <person name="Schlapbach R."/>
            <person name="Sreeman S.M."/>
            <person name="Shimizu K.K."/>
        </authorList>
    </citation>
    <scope>NUCLEOTIDE SEQUENCE</scope>
</reference>
<dbReference type="GO" id="GO:0005337">
    <property type="term" value="F:nucleoside transmembrane transporter activity"/>
    <property type="evidence" value="ECO:0007669"/>
    <property type="project" value="InterPro"/>
</dbReference>
<feature type="transmembrane region" description="Helical" evidence="7">
    <location>
        <begin position="486"/>
        <end position="506"/>
    </location>
</feature>
<keyword evidence="5 7" id="KW-1133">Transmembrane helix</keyword>
<comment type="subcellular location">
    <subcellularLocation>
        <location evidence="1">Membrane</location>
        <topology evidence="1">Multi-pass membrane protein</topology>
    </subcellularLocation>
</comment>
<dbReference type="GO" id="GO:0005886">
    <property type="term" value="C:plasma membrane"/>
    <property type="evidence" value="ECO:0007669"/>
    <property type="project" value="TreeGrafter"/>
</dbReference>
<feature type="transmembrane region" description="Helical" evidence="7">
    <location>
        <begin position="518"/>
        <end position="537"/>
    </location>
</feature>
<dbReference type="InterPro" id="IPR002259">
    <property type="entry name" value="Eqnu_transpt"/>
</dbReference>
<feature type="transmembrane region" description="Helical" evidence="7">
    <location>
        <begin position="18"/>
        <end position="36"/>
    </location>
</feature>
<evidence type="ECO:0000313" key="9">
    <source>
        <dbReference type="Proteomes" id="UP001054889"/>
    </source>
</evidence>
<feature type="transmembrane region" description="Helical" evidence="7">
    <location>
        <begin position="1185"/>
        <end position="1203"/>
    </location>
</feature>
<feature type="transmembrane region" description="Helical" evidence="7">
    <location>
        <begin position="185"/>
        <end position="205"/>
    </location>
</feature>
<evidence type="ECO:0000256" key="3">
    <source>
        <dbReference type="ARBA" id="ARBA00022448"/>
    </source>
</evidence>
<feature type="transmembrane region" description="Helical" evidence="7">
    <location>
        <begin position="1255"/>
        <end position="1280"/>
    </location>
</feature>
<evidence type="ECO:0000256" key="7">
    <source>
        <dbReference type="SAM" id="Phobius"/>
    </source>
</evidence>
<feature type="transmembrane region" description="Helical" evidence="7">
    <location>
        <begin position="1223"/>
        <end position="1243"/>
    </location>
</feature>
<feature type="transmembrane region" description="Helical" evidence="7">
    <location>
        <begin position="1155"/>
        <end position="1173"/>
    </location>
</feature>
<feature type="transmembrane region" description="Helical" evidence="7">
    <location>
        <begin position="796"/>
        <end position="819"/>
    </location>
</feature>
<protein>
    <recommendedName>
        <fullName evidence="10">Equilibrative nucleotide transporter 3</fullName>
    </recommendedName>
</protein>
<evidence type="ECO:0000256" key="4">
    <source>
        <dbReference type="ARBA" id="ARBA00022692"/>
    </source>
</evidence>
<feature type="transmembrane region" description="Helical" evidence="7">
    <location>
        <begin position="1465"/>
        <end position="1488"/>
    </location>
</feature>
<feature type="transmembrane region" description="Helical" evidence="7">
    <location>
        <begin position="935"/>
        <end position="954"/>
    </location>
</feature>
<feature type="transmembrane region" description="Helical" evidence="7">
    <location>
        <begin position="354"/>
        <end position="376"/>
    </location>
</feature>
<evidence type="ECO:0000256" key="2">
    <source>
        <dbReference type="ARBA" id="ARBA00007965"/>
    </source>
</evidence>
<feature type="transmembrane region" description="Helical" evidence="7">
    <location>
        <begin position="735"/>
        <end position="754"/>
    </location>
</feature>
<dbReference type="PROSITE" id="PS51257">
    <property type="entry name" value="PROKAR_LIPOPROTEIN"/>
    <property type="match status" value="1"/>
</dbReference>
<feature type="transmembrane region" description="Helical" evidence="7">
    <location>
        <begin position="760"/>
        <end position="784"/>
    </location>
</feature>